<keyword evidence="3 6" id="KW-0732">Signal</keyword>
<dbReference type="CDD" id="cd06349">
    <property type="entry name" value="PBP1_ABC_HAAT-like"/>
    <property type="match status" value="1"/>
</dbReference>
<keyword evidence="2" id="KW-0813">Transport</keyword>
<keyword evidence="4" id="KW-0029">Amino-acid transport</keyword>
<feature type="chain" id="PRO_5005315785" description="Leucine-binding protein domain-containing protein" evidence="6">
    <location>
        <begin position="26"/>
        <end position="412"/>
    </location>
</feature>
<dbReference type="Proteomes" id="UP000037392">
    <property type="component" value="Unassembled WGS sequence"/>
</dbReference>
<sequence>MKKAIVSVSVCLIMAMVLSTGCQKAASVQSDKKSETTKKAESAVQGSASQEAASQETEAGTIRFAVVGPMTGDAASQGAQQLNGIQLAVNEINEAGGILGKNLEFDVYDDQLNPNQTIICAEKIVADPGYRFVMTTVSSGGTQASYPVYKTVDLPVIAGINTADHLTQHGFENLLRVSYRDNANVAQLCDLIVNEMKFQKPAIIYTVSDTDVSSYEYCAGYLEDTYGMEFISTACVNPTTEKDYTAHVTNFKNQGADCVIIMSEYSPAALFTKQARSLGYDGQIFSLGGASNPQFIEIAGEAAEGFVSVCGFDPTVENEQVQRFVEAYKELSGFAPGEWGAGCYDSIYVVAEALKSKEAKDLTGRDLVEWLRANTDYSGVTGEVAFDGNGDNVKCKAHFIQVKDGAFQHFEP</sequence>
<dbReference type="GeneID" id="93164634"/>
<comment type="similarity">
    <text evidence="1">Belongs to the leucine-binding protein family.</text>
</comment>
<dbReference type="PROSITE" id="PS51257">
    <property type="entry name" value="PROKAR_LIPOPROTEIN"/>
    <property type="match status" value="1"/>
</dbReference>
<dbReference type="PRINTS" id="PR00337">
    <property type="entry name" value="LEUILEVALBP"/>
</dbReference>
<dbReference type="SUPFAM" id="SSF53822">
    <property type="entry name" value="Periplasmic binding protein-like I"/>
    <property type="match status" value="1"/>
</dbReference>
<dbReference type="InterPro" id="IPR051010">
    <property type="entry name" value="BCAA_transport"/>
</dbReference>
<organism evidence="8 9">
    <name type="scientific">[Clostridium] citroniae WAL-19142</name>
    <dbReference type="NCBI Taxonomy" id="742734"/>
    <lineage>
        <taxon>Bacteria</taxon>
        <taxon>Bacillati</taxon>
        <taxon>Bacillota</taxon>
        <taxon>Clostridia</taxon>
        <taxon>Lachnospirales</taxon>
        <taxon>Lachnospiraceae</taxon>
        <taxon>Enterocloster</taxon>
    </lineage>
</organism>
<dbReference type="AlphaFoldDB" id="A0A0J9CBZ8"/>
<evidence type="ECO:0000313" key="9">
    <source>
        <dbReference type="Proteomes" id="UP000037392"/>
    </source>
</evidence>
<feature type="compositionally biased region" description="Basic and acidic residues" evidence="5">
    <location>
        <begin position="30"/>
        <end position="41"/>
    </location>
</feature>
<dbReference type="InterPro" id="IPR028082">
    <property type="entry name" value="Peripla_BP_I"/>
</dbReference>
<evidence type="ECO:0000259" key="7">
    <source>
        <dbReference type="Pfam" id="PF13458"/>
    </source>
</evidence>
<evidence type="ECO:0000256" key="5">
    <source>
        <dbReference type="SAM" id="MobiDB-lite"/>
    </source>
</evidence>
<dbReference type="OrthoDB" id="9783240at2"/>
<feature type="signal peptide" evidence="6">
    <location>
        <begin position="1"/>
        <end position="25"/>
    </location>
</feature>
<evidence type="ECO:0000256" key="3">
    <source>
        <dbReference type="ARBA" id="ARBA00022729"/>
    </source>
</evidence>
<dbReference type="InterPro" id="IPR028081">
    <property type="entry name" value="Leu-bd"/>
</dbReference>
<accession>A0A0J9CBZ8</accession>
<reference evidence="8 9" key="1">
    <citation type="submission" date="2011-04" db="EMBL/GenBank/DDBJ databases">
        <title>The Genome Sequence of Clostridium citroniae WAL-19142.</title>
        <authorList>
            <consortium name="The Broad Institute Genome Sequencing Platform"/>
            <person name="Earl A."/>
            <person name="Ward D."/>
            <person name="Feldgarden M."/>
            <person name="Gevers D."/>
            <person name="Warren Y.A."/>
            <person name="Tyrrell K.L."/>
            <person name="Citron D.M."/>
            <person name="Goldstein E.J."/>
            <person name="Daigneault M."/>
            <person name="Allen-Vercoe E."/>
            <person name="Young S.K."/>
            <person name="Zeng Q."/>
            <person name="Gargeya S."/>
            <person name="Fitzgerald M."/>
            <person name="Haas B."/>
            <person name="Abouelleil A."/>
            <person name="Alvarado L."/>
            <person name="Arachchi H.M."/>
            <person name="Berlin A."/>
            <person name="Brown A."/>
            <person name="Chapman S.B."/>
            <person name="Chen Z."/>
            <person name="Dunbar C."/>
            <person name="Freedman E."/>
            <person name="Gearin G."/>
            <person name="Gellesch M."/>
            <person name="Goldberg J."/>
            <person name="Griggs A."/>
            <person name="Gujja S."/>
            <person name="Heilman E.R."/>
            <person name="Heiman D."/>
            <person name="Howarth C."/>
            <person name="Larson L."/>
            <person name="Lui A."/>
            <person name="MacDonald P.J."/>
            <person name="Mehta T."/>
            <person name="Montmayeur A."/>
            <person name="Murphy C."/>
            <person name="Neiman D."/>
            <person name="Pearson M."/>
            <person name="Priest M."/>
            <person name="Roberts A."/>
            <person name="Saif S."/>
            <person name="Shea T."/>
            <person name="Shenoy N."/>
            <person name="Sisk P."/>
            <person name="Stolte C."/>
            <person name="Sykes S."/>
            <person name="White J."/>
            <person name="Yandava C."/>
            <person name="Wortman J."/>
            <person name="Nusbaum C."/>
            <person name="Birren B."/>
        </authorList>
    </citation>
    <scope>NUCLEOTIDE SEQUENCE [LARGE SCALE GENOMIC DNA]</scope>
    <source>
        <strain evidence="8 9">WAL-19142</strain>
    </source>
</reference>
<proteinExistence type="inferred from homology"/>
<gene>
    <name evidence="8" type="ORF">HMPREF9470_01187</name>
</gene>
<evidence type="ECO:0000256" key="1">
    <source>
        <dbReference type="ARBA" id="ARBA00010062"/>
    </source>
</evidence>
<evidence type="ECO:0000256" key="6">
    <source>
        <dbReference type="SAM" id="SignalP"/>
    </source>
</evidence>
<comment type="caution">
    <text evidence="8">The sequence shown here is derived from an EMBL/GenBank/DDBJ whole genome shotgun (WGS) entry which is preliminary data.</text>
</comment>
<name>A0A0J9CBZ8_9FIRM</name>
<dbReference type="Gene3D" id="3.40.50.2300">
    <property type="match status" value="2"/>
</dbReference>
<dbReference type="PANTHER" id="PTHR30483:SF6">
    <property type="entry name" value="PERIPLASMIC BINDING PROTEIN OF ABC TRANSPORTER FOR NATURAL AMINO ACIDS"/>
    <property type="match status" value="1"/>
</dbReference>
<dbReference type="InterPro" id="IPR000709">
    <property type="entry name" value="Leu_Ile_Val-bd"/>
</dbReference>
<evidence type="ECO:0000313" key="8">
    <source>
        <dbReference type="EMBL" id="KMW22652.1"/>
    </source>
</evidence>
<dbReference type="PATRIC" id="fig|742734.4.peg.1274"/>
<evidence type="ECO:0000256" key="4">
    <source>
        <dbReference type="ARBA" id="ARBA00022970"/>
    </source>
</evidence>
<dbReference type="RefSeq" id="WP_048929404.1">
    <property type="nucleotide sequence ID" value="NZ_KQ235876.1"/>
</dbReference>
<dbReference type="PANTHER" id="PTHR30483">
    <property type="entry name" value="LEUCINE-SPECIFIC-BINDING PROTEIN"/>
    <property type="match status" value="1"/>
</dbReference>
<evidence type="ECO:0000256" key="2">
    <source>
        <dbReference type="ARBA" id="ARBA00022448"/>
    </source>
</evidence>
<protein>
    <recommendedName>
        <fullName evidence="7">Leucine-binding protein domain-containing protein</fullName>
    </recommendedName>
</protein>
<feature type="region of interest" description="Disordered" evidence="5">
    <location>
        <begin position="28"/>
        <end position="56"/>
    </location>
</feature>
<dbReference type="EMBL" id="ADLK01000008">
    <property type="protein sequence ID" value="KMW22652.1"/>
    <property type="molecule type" value="Genomic_DNA"/>
</dbReference>
<feature type="compositionally biased region" description="Low complexity" evidence="5">
    <location>
        <begin position="42"/>
        <end position="56"/>
    </location>
</feature>
<dbReference type="GO" id="GO:0006865">
    <property type="term" value="P:amino acid transport"/>
    <property type="evidence" value="ECO:0007669"/>
    <property type="project" value="UniProtKB-KW"/>
</dbReference>
<feature type="domain" description="Leucine-binding protein" evidence="7">
    <location>
        <begin position="61"/>
        <end position="405"/>
    </location>
</feature>
<dbReference type="Pfam" id="PF13458">
    <property type="entry name" value="Peripla_BP_6"/>
    <property type="match status" value="1"/>
</dbReference>